<name>A0A8J3CE62_9PSEU</name>
<accession>A0A8J3CE62</accession>
<dbReference type="EMBL" id="BMMK01000011">
    <property type="protein sequence ID" value="GGM55348.1"/>
    <property type="molecule type" value="Genomic_DNA"/>
</dbReference>
<proteinExistence type="predicted"/>
<sequence>MSERVVYMTEALGEGWTLTQDAIDRERGRWTVCHDGNMVGLITRTSADRGVRGWEARLYHCAGPVIQPGWSRGNRGWVRLWRTRLAAAESLVVEFRRVGMV</sequence>
<organism evidence="1 2">
    <name type="scientific">Longimycelium tulufanense</name>
    <dbReference type="NCBI Taxonomy" id="907463"/>
    <lineage>
        <taxon>Bacteria</taxon>
        <taxon>Bacillati</taxon>
        <taxon>Actinomycetota</taxon>
        <taxon>Actinomycetes</taxon>
        <taxon>Pseudonocardiales</taxon>
        <taxon>Pseudonocardiaceae</taxon>
        <taxon>Longimycelium</taxon>
    </lineage>
</organism>
<reference evidence="1" key="1">
    <citation type="journal article" date="2014" name="Int. J. Syst. Evol. Microbiol.">
        <title>Complete genome sequence of Corynebacterium casei LMG S-19264T (=DSM 44701T), isolated from a smear-ripened cheese.</title>
        <authorList>
            <consortium name="US DOE Joint Genome Institute (JGI-PGF)"/>
            <person name="Walter F."/>
            <person name="Albersmeier A."/>
            <person name="Kalinowski J."/>
            <person name="Ruckert C."/>
        </authorList>
    </citation>
    <scope>NUCLEOTIDE SEQUENCE</scope>
    <source>
        <strain evidence="1">CGMCC 4.5737</strain>
    </source>
</reference>
<reference evidence="1" key="2">
    <citation type="submission" date="2020-09" db="EMBL/GenBank/DDBJ databases">
        <authorList>
            <person name="Sun Q."/>
            <person name="Zhou Y."/>
        </authorList>
    </citation>
    <scope>NUCLEOTIDE SEQUENCE</scope>
    <source>
        <strain evidence="1">CGMCC 4.5737</strain>
    </source>
</reference>
<protein>
    <submittedName>
        <fullName evidence="1">Uncharacterized protein</fullName>
    </submittedName>
</protein>
<comment type="caution">
    <text evidence="1">The sequence shown here is derived from an EMBL/GenBank/DDBJ whole genome shotgun (WGS) entry which is preliminary data.</text>
</comment>
<dbReference type="AlphaFoldDB" id="A0A8J3CE62"/>
<evidence type="ECO:0000313" key="2">
    <source>
        <dbReference type="Proteomes" id="UP000637578"/>
    </source>
</evidence>
<dbReference type="Proteomes" id="UP000637578">
    <property type="component" value="Unassembled WGS sequence"/>
</dbReference>
<evidence type="ECO:0000313" key="1">
    <source>
        <dbReference type="EMBL" id="GGM55348.1"/>
    </source>
</evidence>
<gene>
    <name evidence="1" type="ORF">GCM10012275_28120</name>
</gene>
<keyword evidence="2" id="KW-1185">Reference proteome</keyword>